<dbReference type="EMBL" id="JQCB01000003">
    <property type="protein sequence ID" value="KRN96738.1"/>
    <property type="molecule type" value="Genomic_DNA"/>
</dbReference>
<sequence>MLNEMSMSGGEQITNETELFDLIVEYARTPLAEREEPKKYRARIPEISYLGEPLFLRKSIIGEFDTYPFVEDDYEEKIKFEFTKQEKSDAPSWIQPEWWEEVK</sequence>
<dbReference type="Proteomes" id="UP000051139">
    <property type="component" value="Unassembled WGS sequence"/>
</dbReference>
<name>A0A0R2L592_9LACO</name>
<gene>
    <name evidence="1" type="ORF">IV55_GL001274</name>
</gene>
<organism evidence="1 2">
    <name type="scientific">Furfurilactobacillus siliginis</name>
    <dbReference type="NCBI Taxonomy" id="348151"/>
    <lineage>
        <taxon>Bacteria</taxon>
        <taxon>Bacillati</taxon>
        <taxon>Bacillota</taxon>
        <taxon>Bacilli</taxon>
        <taxon>Lactobacillales</taxon>
        <taxon>Lactobacillaceae</taxon>
        <taxon>Furfurilactobacillus</taxon>
    </lineage>
</organism>
<proteinExistence type="predicted"/>
<protein>
    <submittedName>
        <fullName evidence="1">Uncharacterized protein</fullName>
    </submittedName>
</protein>
<accession>A0A0R2L592</accession>
<dbReference type="PATRIC" id="fig|348151.3.peg.1307"/>
<evidence type="ECO:0000313" key="2">
    <source>
        <dbReference type="Proteomes" id="UP000051139"/>
    </source>
</evidence>
<comment type="caution">
    <text evidence="1">The sequence shown here is derived from an EMBL/GenBank/DDBJ whole genome shotgun (WGS) entry which is preliminary data.</text>
</comment>
<dbReference type="AlphaFoldDB" id="A0A0R2L592"/>
<keyword evidence="2" id="KW-1185">Reference proteome</keyword>
<evidence type="ECO:0000313" key="1">
    <source>
        <dbReference type="EMBL" id="KRN96738.1"/>
    </source>
</evidence>
<reference evidence="1 2" key="1">
    <citation type="journal article" date="2015" name="Genome Announc.">
        <title>Expanding the biotechnology potential of lactobacilli through comparative genomics of 213 strains and associated genera.</title>
        <authorList>
            <person name="Sun Z."/>
            <person name="Harris H.M."/>
            <person name="McCann A."/>
            <person name="Guo C."/>
            <person name="Argimon S."/>
            <person name="Zhang W."/>
            <person name="Yang X."/>
            <person name="Jeffery I.B."/>
            <person name="Cooney J.C."/>
            <person name="Kagawa T.F."/>
            <person name="Liu W."/>
            <person name="Song Y."/>
            <person name="Salvetti E."/>
            <person name="Wrobel A."/>
            <person name="Rasinkangas P."/>
            <person name="Parkhill J."/>
            <person name="Rea M.C."/>
            <person name="O'Sullivan O."/>
            <person name="Ritari J."/>
            <person name="Douillard F.P."/>
            <person name="Paul Ross R."/>
            <person name="Yang R."/>
            <person name="Briner A.E."/>
            <person name="Felis G.E."/>
            <person name="de Vos W.M."/>
            <person name="Barrangou R."/>
            <person name="Klaenhammer T.R."/>
            <person name="Caufield P.W."/>
            <person name="Cui Y."/>
            <person name="Zhang H."/>
            <person name="O'Toole P.W."/>
        </authorList>
    </citation>
    <scope>NUCLEOTIDE SEQUENCE [LARGE SCALE GENOMIC DNA]</scope>
    <source>
        <strain evidence="1 2">DSM 22696</strain>
    </source>
</reference>